<keyword evidence="3" id="KW-0378">Hydrolase</keyword>
<keyword evidence="3" id="KW-0645">Protease</keyword>
<feature type="transmembrane region" description="Helical" evidence="1">
    <location>
        <begin position="329"/>
        <end position="347"/>
    </location>
</feature>
<feature type="transmembrane region" description="Helical" evidence="1">
    <location>
        <begin position="96"/>
        <end position="114"/>
    </location>
</feature>
<dbReference type="RefSeq" id="WP_204722073.1">
    <property type="nucleotide sequence ID" value="NZ_JACSNR010000013.1"/>
</dbReference>
<dbReference type="Pfam" id="PF02517">
    <property type="entry name" value="Rce1-like"/>
    <property type="match status" value="1"/>
</dbReference>
<feature type="domain" description="CAAX prenyl protease 2/Lysostaphin resistance protein A-like" evidence="2">
    <location>
        <begin position="182"/>
        <end position="268"/>
    </location>
</feature>
<sequence length="356" mass="38982">MQDKHNSNGFYDLYHNPFTGNSEPRGYTYVAGYGFSPPPRADYERRMIRTYSSGIAMMLLCFLLLSGPVYQLILTLETMLFGQFMTYDGYTAAAEIANMGAYVLALLLPAVLYCRRIRIPTYNAFPLSQPRDTRIALAAIPITLMTVVVGAYTASAMSVFFAAFGLYPTSPVSAVPTGVVPFVLYFLSSAVLPAIVEELVFRGAIMQSLRRFGDTFALFVSSLLFGLVHGNLVQAPMAFVTGLAIGYFVLRTGSLRTGMAIHFVNNALAVVLSAISASFSINGQQTITSIVYVVYLLSGFIAMGWLLTRYSNMFQLHASNTVMSIRGKLTAFFSTGLMLALLALLAFTTSKYFLVI</sequence>
<name>A0ABS2GRW4_9FIRM</name>
<gene>
    <name evidence="3" type="ORF">H9X81_11160</name>
</gene>
<feature type="transmembrane region" description="Helical" evidence="1">
    <location>
        <begin position="179"/>
        <end position="200"/>
    </location>
</feature>
<dbReference type="PANTHER" id="PTHR36435:SF1">
    <property type="entry name" value="CAAX AMINO TERMINAL PROTEASE FAMILY PROTEIN"/>
    <property type="match status" value="1"/>
</dbReference>
<keyword evidence="3" id="KW-0482">Metalloprotease</keyword>
<feature type="transmembrane region" description="Helical" evidence="1">
    <location>
        <begin position="135"/>
        <end position="167"/>
    </location>
</feature>
<feature type="transmembrane region" description="Helical" evidence="1">
    <location>
        <begin position="212"/>
        <end position="228"/>
    </location>
</feature>
<protein>
    <submittedName>
        <fullName evidence="3">CPBP family intramembrane metalloprotease</fullName>
    </submittedName>
</protein>
<evidence type="ECO:0000259" key="2">
    <source>
        <dbReference type="Pfam" id="PF02517"/>
    </source>
</evidence>
<reference evidence="3 4" key="1">
    <citation type="journal article" date="2021" name="Sci. Rep.">
        <title>The distribution of antibiotic resistance genes in chicken gut microbiota commensals.</title>
        <authorList>
            <person name="Juricova H."/>
            <person name="Matiasovicova J."/>
            <person name="Kubasova T."/>
            <person name="Cejkova D."/>
            <person name="Rychlik I."/>
        </authorList>
    </citation>
    <scope>NUCLEOTIDE SEQUENCE [LARGE SCALE GENOMIC DNA]</scope>
    <source>
        <strain evidence="3 4">An564</strain>
    </source>
</reference>
<dbReference type="InterPro" id="IPR052710">
    <property type="entry name" value="CAAX_protease"/>
</dbReference>
<comment type="caution">
    <text evidence="3">The sequence shown here is derived from an EMBL/GenBank/DDBJ whole genome shotgun (WGS) entry which is preliminary data.</text>
</comment>
<keyword evidence="1" id="KW-1133">Transmembrane helix</keyword>
<evidence type="ECO:0000313" key="4">
    <source>
        <dbReference type="Proteomes" id="UP000724149"/>
    </source>
</evidence>
<dbReference type="Proteomes" id="UP000724149">
    <property type="component" value="Unassembled WGS sequence"/>
</dbReference>
<dbReference type="InterPro" id="IPR003675">
    <property type="entry name" value="Rce1/LyrA-like_dom"/>
</dbReference>
<dbReference type="PANTHER" id="PTHR36435">
    <property type="entry name" value="SLR1288 PROTEIN"/>
    <property type="match status" value="1"/>
</dbReference>
<dbReference type="EMBL" id="JACSNR010000013">
    <property type="protein sequence ID" value="MBM6924245.1"/>
    <property type="molecule type" value="Genomic_DNA"/>
</dbReference>
<keyword evidence="1" id="KW-0472">Membrane</keyword>
<feature type="transmembrane region" description="Helical" evidence="1">
    <location>
        <begin position="55"/>
        <end position="76"/>
    </location>
</feature>
<proteinExistence type="predicted"/>
<organism evidence="3 4">
    <name type="scientific">Hydrogenoanaerobacterium saccharovorans</name>
    <dbReference type="NCBI Taxonomy" id="474960"/>
    <lineage>
        <taxon>Bacteria</taxon>
        <taxon>Bacillati</taxon>
        <taxon>Bacillota</taxon>
        <taxon>Clostridia</taxon>
        <taxon>Eubacteriales</taxon>
        <taxon>Oscillospiraceae</taxon>
        <taxon>Hydrogenoanaerobacterium</taxon>
    </lineage>
</organism>
<keyword evidence="4" id="KW-1185">Reference proteome</keyword>
<feature type="transmembrane region" description="Helical" evidence="1">
    <location>
        <begin position="287"/>
        <end position="308"/>
    </location>
</feature>
<dbReference type="GO" id="GO:0008237">
    <property type="term" value="F:metallopeptidase activity"/>
    <property type="evidence" value="ECO:0007669"/>
    <property type="project" value="UniProtKB-KW"/>
</dbReference>
<feature type="transmembrane region" description="Helical" evidence="1">
    <location>
        <begin position="262"/>
        <end position="281"/>
    </location>
</feature>
<accession>A0ABS2GRW4</accession>
<evidence type="ECO:0000256" key="1">
    <source>
        <dbReference type="SAM" id="Phobius"/>
    </source>
</evidence>
<keyword evidence="1" id="KW-0812">Transmembrane</keyword>
<evidence type="ECO:0000313" key="3">
    <source>
        <dbReference type="EMBL" id="MBM6924245.1"/>
    </source>
</evidence>